<dbReference type="GO" id="GO:0006427">
    <property type="term" value="P:histidyl-tRNA aminoacylation"/>
    <property type="evidence" value="ECO:0007669"/>
    <property type="project" value="InterPro"/>
</dbReference>
<reference evidence="10" key="1">
    <citation type="submission" date="2019-08" db="EMBL/GenBank/DDBJ databases">
        <authorList>
            <person name="Kucharzyk K."/>
            <person name="Murdoch R.W."/>
            <person name="Higgins S."/>
            <person name="Loffler F."/>
        </authorList>
    </citation>
    <scope>NUCLEOTIDE SEQUENCE</scope>
</reference>
<dbReference type="InterPro" id="IPR006195">
    <property type="entry name" value="aa-tRNA-synth_II"/>
</dbReference>
<keyword evidence="4" id="KW-0547">Nucleotide-binding</keyword>
<dbReference type="SUPFAM" id="SSF52954">
    <property type="entry name" value="Class II aaRS ABD-related"/>
    <property type="match status" value="1"/>
</dbReference>
<dbReference type="PROSITE" id="PS50862">
    <property type="entry name" value="AA_TRNA_LIGASE_II"/>
    <property type="match status" value="1"/>
</dbReference>
<accession>A0A644X7R8</accession>
<dbReference type="Pfam" id="PF13393">
    <property type="entry name" value="tRNA-synt_His"/>
    <property type="match status" value="1"/>
</dbReference>
<dbReference type="EC" id="6.1.1.21" evidence="2"/>
<evidence type="ECO:0000256" key="4">
    <source>
        <dbReference type="ARBA" id="ARBA00022741"/>
    </source>
</evidence>
<evidence type="ECO:0000256" key="5">
    <source>
        <dbReference type="ARBA" id="ARBA00022840"/>
    </source>
</evidence>
<name>A0A644X7R8_9ZZZZ</name>
<evidence type="ECO:0000313" key="10">
    <source>
        <dbReference type="EMBL" id="MPM12119.1"/>
    </source>
</evidence>
<comment type="similarity">
    <text evidence="1">Belongs to the class-II aminoacyl-tRNA synthetase family.</text>
</comment>
<keyword evidence="5" id="KW-0067">ATP-binding</keyword>
<keyword evidence="3 10" id="KW-0436">Ligase</keyword>
<sequence length="451" mass="49824">MAVLKPRTLSGFMELLPAPQQQMERIMEVIRQSFSLYGFTPLDTPIIEASEVLLAKGGGDTEKQIYRFTKGDADLSLRFDLTVPLAKYVALHYSELSFPFRRFQIGKVYRGERAQRGRVREFYQADIDVIGDGKLSPINDAEIPAIIYRVFSTLGLNRFQIRVNNRKILNGFYAMLGLSALSGEVMRTVDKLDKIGEATVRGILVDDLGIPAEKADEILKFIAISGGSKVILNALESYRGRNSLFDEGLDELSMVVQYLDSFGVPDENFVVDLTIARGLDYYTGTVYETTLLDHPEVGSVCSGGRYDNLAEYYTEKELPGVGISIGLTRLFYVLGEQGMLNPDLLTSPTDVLILPMTEDLGPAISFATLLRQDGIRAQLHCEDKKFKAKMSYADKLRIPYVVFLGEDEVNSGVVACKDMFTGEQTKLDAAATAALIKAGLAEKNKGAVILG</sequence>
<dbReference type="Pfam" id="PF03129">
    <property type="entry name" value="HGTP_anticodon"/>
    <property type="match status" value="1"/>
</dbReference>
<protein>
    <recommendedName>
        <fullName evidence="2">histidine--tRNA ligase</fullName>
        <ecNumber evidence="2">6.1.1.21</ecNumber>
    </recommendedName>
</protein>
<feature type="domain" description="Aminoacyl-transfer RNA synthetases class-II family profile" evidence="9">
    <location>
        <begin position="24"/>
        <end position="355"/>
    </location>
</feature>
<dbReference type="InterPro" id="IPR033656">
    <property type="entry name" value="HisRS_anticodon"/>
</dbReference>
<gene>
    <name evidence="10" type="primary">hisS_25</name>
    <name evidence="10" type="ORF">SDC9_58470</name>
</gene>
<dbReference type="HAMAP" id="MF_00127">
    <property type="entry name" value="His_tRNA_synth"/>
    <property type="match status" value="1"/>
</dbReference>
<dbReference type="EMBL" id="VSSQ01001924">
    <property type="protein sequence ID" value="MPM12119.1"/>
    <property type="molecule type" value="Genomic_DNA"/>
</dbReference>
<comment type="catalytic activity">
    <reaction evidence="8">
        <text>tRNA(His) + L-histidine + ATP = L-histidyl-tRNA(His) + AMP + diphosphate + H(+)</text>
        <dbReference type="Rhea" id="RHEA:17313"/>
        <dbReference type="Rhea" id="RHEA-COMP:9665"/>
        <dbReference type="Rhea" id="RHEA-COMP:9689"/>
        <dbReference type="ChEBI" id="CHEBI:15378"/>
        <dbReference type="ChEBI" id="CHEBI:30616"/>
        <dbReference type="ChEBI" id="CHEBI:33019"/>
        <dbReference type="ChEBI" id="CHEBI:57595"/>
        <dbReference type="ChEBI" id="CHEBI:78442"/>
        <dbReference type="ChEBI" id="CHEBI:78527"/>
        <dbReference type="ChEBI" id="CHEBI:456215"/>
        <dbReference type="EC" id="6.1.1.21"/>
    </reaction>
</comment>
<dbReference type="GO" id="GO:0005737">
    <property type="term" value="C:cytoplasm"/>
    <property type="evidence" value="ECO:0007669"/>
    <property type="project" value="InterPro"/>
</dbReference>
<dbReference type="InterPro" id="IPR015807">
    <property type="entry name" value="His-tRNA-ligase"/>
</dbReference>
<dbReference type="InterPro" id="IPR045864">
    <property type="entry name" value="aa-tRNA-synth_II/BPL/LPL"/>
</dbReference>
<evidence type="ECO:0000256" key="1">
    <source>
        <dbReference type="ARBA" id="ARBA00008226"/>
    </source>
</evidence>
<dbReference type="PIRSF" id="PIRSF001549">
    <property type="entry name" value="His-tRNA_synth"/>
    <property type="match status" value="1"/>
</dbReference>
<dbReference type="InterPro" id="IPR036621">
    <property type="entry name" value="Anticodon-bd_dom_sf"/>
</dbReference>
<dbReference type="SUPFAM" id="SSF55681">
    <property type="entry name" value="Class II aaRS and biotin synthetases"/>
    <property type="match status" value="1"/>
</dbReference>
<evidence type="ECO:0000256" key="8">
    <source>
        <dbReference type="ARBA" id="ARBA00047639"/>
    </source>
</evidence>
<dbReference type="InterPro" id="IPR004154">
    <property type="entry name" value="Anticodon-bd"/>
</dbReference>
<dbReference type="CDD" id="cd00773">
    <property type="entry name" value="HisRS-like_core"/>
    <property type="match status" value="1"/>
</dbReference>
<comment type="caution">
    <text evidence="10">The sequence shown here is derived from an EMBL/GenBank/DDBJ whole genome shotgun (WGS) entry which is preliminary data.</text>
</comment>
<keyword evidence="7" id="KW-0030">Aminoacyl-tRNA synthetase</keyword>
<evidence type="ECO:0000256" key="7">
    <source>
        <dbReference type="ARBA" id="ARBA00023146"/>
    </source>
</evidence>
<dbReference type="Gene3D" id="3.40.50.800">
    <property type="entry name" value="Anticodon-binding domain"/>
    <property type="match status" value="1"/>
</dbReference>
<keyword evidence="6" id="KW-0648">Protein biosynthesis</keyword>
<dbReference type="GO" id="GO:0005524">
    <property type="term" value="F:ATP binding"/>
    <property type="evidence" value="ECO:0007669"/>
    <property type="project" value="UniProtKB-KW"/>
</dbReference>
<organism evidence="10">
    <name type="scientific">bioreactor metagenome</name>
    <dbReference type="NCBI Taxonomy" id="1076179"/>
    <lineage>
        <taxon>unclassified sequences</taxon>
        <taxon>metagenomes</taxon>
        <taxon>ecological metagenomes</taxon>
    </lineage>
</organism>
<evidence type="ECO:0000256" key="3">
    <source>
        <dbReference type="ARBA" id="ARBA00022598"/>
    </source>
</evidence>
<proteinExistence type="inferred from homology"/>
<evidence type="ECO:0000259" key="9">
    <source>
        <dbReference type="PROSITE" id="PS50862"/>
    </source>
</evidence>
<evidence type="ECO:0000256" key="2">
    <source>
        <dbReference type="ARBA" id="ARBA00012815"/>
    </source>
</evidence>
<dbReference type="CDD" id="cd00859">
    <property type="entry name" value="HisRS_anticodon"/>
    <property type="match status" value="1"/>
</dbReference>
<dbReference type="GO" id="GO:0004821">
    <property type="term" value="F:histidine-tRNA ligase activity"/>
    <property type="evidence" value="ECO:0007669"/>
    <property type="project" value="UniProtKB-EC"/>
</dbReference>
<dbReference type="AlphaFoldDB" id="A0A644X7R8"/>
<dbReference type="Gene3D" id="3.30.930.10">
    <property type="entry name" value="Bira Bifunctional Protein, Domain 2"/>
    <property type="match status" value="1"/>
</dbReference>
<dbReference type="NCBIfam" id="TIGR00442">
    <property type="entry name" value="hisS"/>
    <property type="match status" value="1"/>
</dbReference>
<evidence type="ECO:0000256" key="6">
    <source>
        <dbReference type="ARBA" id="ARBA00022917"/>
    </source>
</evidence>
<dbReference type="PANTHER" id="PTHR11476:SF7">
    <property type="entry name" value="HISTIDINE--TRNA LIGASE"/>
    <property type="match status" value="1"/>
</dbReference>
<dbReference type="InterPro" id="IPR004516">
    <property type="entry name" value="HisRS/HisZ"/>
</dbReference>
<dbReference type="InterPro" id="IPR041715">
    <property type="entry name" value="HisRS-like_core"/>
</dbReference>
<dbReference type="PANTHER" id="PTHR11476">
    <property type="entry name" value="HISTIDYL-TRNA SYNTHETASE"/>
    <property type="match status" value="1"/>
</dbReference>